<dbReference type="EMBL" id="CP113524">
    <property type="protein sequence ID" value="WAJ24795.1"/>
    <property type="molecule type" value="Genomic_DNA"/>
</dbReference>
<evidence type="ECO:0000313" key="2">
    <source>
        <dbReference type="Proteomes" id="UP001163115"/>
    </source>
</evidence>
<dbReference type="Proteomes" id="UP001163115">
    <property type="component" value="Chromosome"/>
</dbReference>
<evidence type="ECO:0000313" key="1">
    <source>
        <dbReference type="EMBL" id="WAJ24795.1"/>
    </source>
</evidence>
<reference evidence="1" key="1">
    <citation type="submission" date="2022-11" db="EMBL/GenBank/DDBJ databases">
        <title>Lacrimispora xylanolytica sy1, complete genome.</title>
        <authorList>
            <person name="Choi S."/>
        </authorList>
    </citation>
    <scope>NUCLEOTIDE SEQUENCE</scope>
    <source>
        <strain evidence="1">Sy1</strain>
    </source>
</reference>
<gene>
    <name evidence="1" type="ORF">OW255_04620</name>
</gene>
<protein>
    <submittedName>
        <fullName evidence="1">Uncharacterized protein</fullName>
    </submittedName>
</protein>
<name>A0ABY7ADK2_9FIRM</name>
<organism evidence="1 2">
    <name type="scientific">Lacrimispora xylanolytica</name>
    <dbReference type="NCBI Taxonomy" id="29375"/>
    <lineage>
        <taxon>Bacteria</taxon>
        <taxon>Bacillati</taxon>
        <taxon>Bacillota</taxon>
        <taxon>Clostridia</taxon>
        <taxon>Lachnospirales</taxon>
        <taxon>Lachnospiraceae</taxon>
        <taxon>Lacrimispora</taxon>
    </lineage>
</organism>
<keyword evidence="2" id="KW-1185">Reference proteome</keyword>
<proteinExistence type="predicted"/>
<sequence>MEHLLETNRPDLTKTYQTLSMLARYYFHMKGLDNKRNMERLHIFMEAHYPKYNPVDWSETIESCVSRAPKYPLCLCDGIWITDQEIKTIESLSDKVLERLAFTLLCLAKYGNFRNKENNNWVTNSDSEIYKMACITTKAYDKDIRFHKLRELGLIEFAKKIDNLSIRVLFSDESEKGCAFIRDFRKLGYEWRVMKGENYIRCVKCGILVRRTSLNRKYCTDCTKQNPYYSPIGTKKISCIDCGITFEAVAASRECRCEACKLNHKREIQKMKARRYRSKTMA</sequence>
<dbReference type="RefSeq" id="WP_268115777.1">
    <property type="nucleotide sequence ID" value="NZ_CP113524.1"/>
</dbReference>
<accession>A0ABY7ADK2</accession>